<organism evidence="4 5">
    <name type="scientific">Austropuccinia psidii MF-1</name>
    <dbReference type="NCBI Taxonomy" id="1389203"/>
    <lineage>
        <taxon>Eukaryota</taxon>
        <taxon>Fungi</taxon>
        <taxon>Dikarya</taxon>
        <taxon>Basidiomycota</taxon>
        <taxon>Pucciniomycotina</taxon>
        <taxon>Pucciniomycetes</taxon>
        <taxon>Pucciniales</taxon>
        <taxon>Sphaerophragmiaceae</taxon>
        <taxon>Austropuccinia</taxon>
    </lineage>
</organism>
<dbReference type="SUPFAM" id="SSF57756">
    <property type="entry name" value="Retrovirus zinc finger-like domains"/>
    <property type="match status" value="1"/>
</dbReference>
<dbReference type="PROSITE" id="PS50158">
    <property type="entry name" value="ZF_CCHC"/>
    <property type="match status" value="1"/>
</dbReference>
<reference evidence="4" key="1">
    <citation type="submission" date="2021-03" db="EMBL/GenBank/DDBJ databases">
        <title>Draft genome sequence of rust myrtle Austropuccinia psidii MF-1, a brazilian biotype.</title>
        <authorList>
            <person name="Quecine M.C."/>
            <person name="Pachon D.M.R."/>
            <person name="Bonatelli M.L."/>
            <person name="Correr F.H."/>
            <person name="Franceschini L.M."/>
            <person name="Leite T.F."/>
            <person name="Margarido G.R.A."/>
            <person name="Almeida C.A."/>
            <person name="Ferrarezi J.A."/>
            <person name="Labate C.A."/>
        </authorList>
    </citation>
    <scope>NUCLEOTIDE SEQUENCE</scope>
    <source>
        <strain evidence="4">MF-1</strain>
    </source>
</reference>
<gene>
    <name evidence="4" type="ORF">O181_029872</name>
</gene>
<dbReference type="SMART" id="SM00343">
    <property type="entry name" value="ZnF_C2HC"/>
    <property type="match status" value="2"/>
</dbReference>
<keyword evidence="2" id="KW-0862">Zinc</keyword>
<protein>
    <recommendedName>
        <fullName evidence="3">CCHC-type domain-containing protein</fullName>
    </recommendedName>
</protein>
<evidence type="ECO:0000256" key="1">
    <source>
        <dbReference type="ARBA" id="ARBA00022664"/>
    </source>
</evidence>
<evidence type="ECO:0000259" key="3">
    <source>
        <dbReference type="PROSITE" id="PS50158"/>
    </source>
</evidence>
<dbReference type="Proteomes" id="UP000765509">
    <property type="component" value="Unassembled WGS sequence"/>
</dbReference>
<dbReference type="InterPro" id="IPR001878">
    <property type="entry name" value="Znf_CCHC"/>
</dbReference>
<keyword evidence="5" id="KW-1185">Reference proteome</keyword>
<sequence>MHQLKSEPSHGTLWETSSFKQDRAWKLSGCWKTELVSWTHKEDPLFVTSPPTFPIIVHSFSTYVDIDNEICRNSLLQQNKIKKKHIDRIKWLGHPKEEEKTHGSLVIHFTERLLAQQILCGGLIFNGNFMRMMAYAPGPAQCFNCLKTGHQAFQCKEDPTCSKCGGTHSPQDCKALSYTPSIRRCIQCVNQDKYTNQSIDLYDKKYHHSALSQKCPIRQKEIQNLTPKPRINGK</sequence>
<dbReference type="GO" id="GO:0003676">
    <property type="term" value="F:nucleic acid binding"/>
    <property type="evidence" value="ECO:0007669"/>
    <property type="project" value="InterPro"/>
</dbReference>
<dbReference type="InterPro" id="IPR036875">
    <property type="entry name" value="Znf_CCHC_sf"/>
</dbReference>
<keyword evidence="2" id="KW-0479">Metal-binding</keyword>
<evidence type="ECO:0000256" key="2">
    <source>
        <dbReference type="PROSITE-ProRule" id="PRU00047"/>
    </source>
</evidence>
<feature type="domain" description="CCHC-type" evidence="3">
    <location>
        <begin position="142"/>
        <end position="157"/>
    </location>
</feature>
<keyword evidence="1" id="KW-0507">mRNA processing</keyword>
<evidence type="ECO:0000313" key="4">
    <source>
        <dbReference type="EMBL" id="MBW0490157.1"/>
    </source>
</evidence>
<dbReference type="AlphaFoldDB" id="A0A9Q3CXF8"/>
<comment type="caution">
    <text evidence="4">The sequence shown here is derived from an EMBL/GenBank/DDBJ whole genome shotgun (WGS) entry which is preliminary data.</text>
</comment>
<name>A0A9Q3CXF8_9BASI</name>
<evidence type="ECO:0000313" key="5">
    <source>
        <dbReference type="Proteomes" id="UP000765509"/>
    </source>
</evidence>
<dbReference type="EMBL" id="AVOT02010435">
    <property type="protein sequence ID" value="MBW0490157.1"/>
    <property type="molecule type" value="Genomic_DNA"/>
</dbReference>
<proteinExistence type="predicted"/>
<dbReference type="GO" id="GO:0006397">
    <property type="term" value="P:mRNA processing"/>
    <property type="evidence" value="ECO:0007669"/>
    <property type="project" value="UniProtKB-KW"/>
</dbReference>
<dbReference type="OrthoDB" id="2506424at2759"/>
<accession>A0A9Q3CXF8</accession>
<keyword evidence="2" id="KW-0863">Zinc-finger</keyword>
<dbReference type="GO" id="GO:0008270">
    <property type="term" value="F:zinc ion binding"/>
    <property type="evidence" value="ECO:0007669"/>
    <property type="project" value="UniProtKB-KW"/>
</dbReference>